<dbReference type="PANTHER" id="PTHR14334:SF2">
    <property type="entry name" value="B-CELL ANTIGEN RECEPTOR COMPLEX-ASSOCIATED PROTEIN BETA CHAIN"/>
    <property type="match status" value="1"/>
</dbReference>
<dbReference type="InterPro" id="IPR003598">
    <property type="entry name" value="Ig_sub2"/>
</dbReference>
<dbReference type="PROSITE" id="PS50835">
    <property type="entry name" value="IG_LIKE"/>
    <property type="match status" value="1"/>
</dbReference>
<sequence length="201" mass="22664">CLKLCCFCLGCSFHFTIPLLSVLASVSSGTFVVTQSPDVSVMEGETVNITCCWTGKFKRFRVYWLKNQTVIRSDYFINQPNAFLKKEEKKCSSLNISSVRTEDSGTYICKVTAEIPSLTEAKGNGTVITVKAKKKKDKRNREEVKKDDNTDQHIGCQMYGLRATSGLGDNFIYLLLKIRRYVGAESSALLRNRAWEGRTLF</sequence>
<reference evidence="4" key="1">
    <citation type="submission" date="2025-08" db="UniProtKB">
        <authorList>
            <consortium name="Ensembl"/>
        </authorList>
    </citation>
    <scope>IDENTIFICATION</scope>
</reference>
<accession>A0A3P9DHQ4</accession>
<organism evidence="4 5">
    <name type="scientific">Maylandia zebra</name>
    <name type="common">zebra mbuna</name>
    <dbReference type="NCBI Taxonomy" id="106582"/>
    <lineage>
        <taxon>Eukaryota</taxon>
        <taxon>Metazoa</taxon>
        <taxon>Chordata</taxon>
        <taxon>Craniata</taxon>
        <taxon>Vertebrata</taxon>
        <taxon>Euteleostomi</taxon>
        <taxon>Actinopterygii</taxon>
        <taxon>Neopterygii</taxon>
        <taxon>Teleostei</taxon>
        <taxon>Neoteleostei</taxon>
        <taxon>Acanthomorphata</taxon>
        <taxon>Ovalentaria</taxon>
        <taxon>Cichlomorphae</taxon>
        <taxon>Cichliformes</taxon>
        <taxon>Cichlidae</taxon>
        <taxon>African cichlids</taxon>
        <taxon>Pseudocrenilabrinae</taxon>
        <taxon>Haplochromini</taxon>
        <taxon>Maylandia</taxon>
        <taxon>Maylandia zebra complex</taxon>
    </lineage>
</organism>
<dbReference type="GeneTree" id="ENSGT00940000177059"/>
<dbReference type="InterPro" id="IPR013783">
    <property type="entry name" value="Ig-like_fold"/>
</dbReference>
<dbReference type="Proteomes" id="UP000265160">
    <property type="component" value="Unplaced"/>
</dbReference>
<dbReference type="STRING" id="106582.ENSMZEP00005033717"/>
<keyword evidence="5" id="KW-1185">Reference proteome</keyword>
<protein>
    <recommendedName>
        <fullName evidence="3">Ig-like domain-containing protein</fullName>
    </recommendedName>
</protein>
<reference evidence="4" key="2">
    <citation type="submission" date="2025-09" db="UniProtKB">
        <authorList>
            <consortium name="Ensembl"/>
        </authorList>
    </citation>
    <scope>IDENTIFICATION</scope>
</reference>
<dbReference type="InterPro" id="IPR013098">
    <property type="entry name" value="Ig_I-set"/>
</dbReference>
<evidence type="ECO:0000256" key="2">
    <source>
        <dbReference type="SAM" id="SignalP"/>
    </source>
</evidence>
<dbReference type="GO" id="GO:0030183">
    <property type="term" value="P:B cell differentiation"/>
    <property type="evidence" value="ECO:0007669"/>
    <property type="project" value="TreeGrafter"/>
</dbReference>
<feature type="domain" description="Ig-like" evidence="3">
    <location>
        <begin position="18"/>
        <end position="119"/>
    </location>
</feature>
<keyword evidence="1" id="KW-0393">Immunoglobulin domain</keyword>
<dbReference type="GO" id="GO:0050853">
    <property type="term" value="P:B cell receptor signaling pathway"/>
    <property type="evidence" value="ECO:0007669"/>
    <property type="project" value="TreeGrafter"/>
</dbReference>
<dbReference type="PANTHER" id="PTHR14334">
    <property type="entry name" value="B-CELL ANTIGEN RECEPTOR COMPLEX-ASSOCIATED PROTEIN"/>
    <property type="match status" value="1"/>
</dbReference>
<keyword evidence="2" id="KW-0732">Signal</keyword>
<evidence type="ECO:0000313" key="4">
    <source>
        <dbReference type="Ensembl" id="ENSMZEP00005033717.1"/>
    </source>
</evidence>
<feature type="signal peptide" evidence="2">
    <location>
        <begin position="1"/>
        <end position="29"/>
    </location>
</feature>
<dbReference type="GO" id="GO:0009897">
    <property type="term" value="C:external side of plasma membrane"/>
    <property type="evidence" value="ECO:0007669"/>
    <property type="project" value="TreeGrafter"/>
</dbReference>
<dbReference type="Ensembl" id="ENSMZET00005034898.1">
    <property type="protein sequence ID" value="ENSMZEP00005033717.1"/>
    <property type="gene ID" value="ENSMZEG00005025206.1"/>
</dbReference>
<dbReference type="Pfam" id="PF07679">
    <property type="entry name" value="I-set"/>
    <property type="match status" value="1"/>
</dbReference>
<dbReference type="InterPro" id="IPR003599">
    <property type="entry name" value="Ig_sub"/>
</dbReference>
<dbReference type="InterPro" id="IPR007110">
    <property type="entry name" value="Ig-like_dom"/>
</dbReference>
<dbReference type="CDD" id="cd00099">
    <property type="entry name" value="IgV"/>
    <property type="match status" value="1"/>
</dbReference>
<proteinExistence type="predicted"/>
<dbReference type="GO" id="GO:0019815">
    <property type="term" value="C:B cell receptor complex"/>
    <property type="evidence" value="ECO:0007669"/>
    <property type="project" value="TreeGrafter"/>
</dbReference>
<dbReference type="SMART" id="SM00408">
    <property type="entry name" value="IGc2"/>
    <property type="match status" value="1"/>
</dbReference>
<evidence type="ECO:0000313" key="5">
    <source>
        <dbReference type="Proteomes" id="UP000265160"/>
    </source>
</evidence>
<evidence type="ECO:0000256" key="1">
    <source>
        <dbReference type="ARBA" id="ARBA00023319"/>
    </source>
</evidence>
<evidence type="ECO:0000259" key="3">
    <source>
        <dbReference type="PROSITE" id="PS50835"/>
    </source>
</evidence>
<dbReference type="SMART" id="SM00409">
    <property type="entry name" value="IG"/>
    <property type="match status" value="1"/>
</dbReference>
<dbReference type="Gene3D" id="2.60.40.10">
    <property type="entry name" value="Immunoglobulins"/>
    <property type="match status" value="1"/>
</dbReference>
<dbReference type="AlphaFoldDB" id="A0A3P9DHQ4"/>
<feature type="chain" id="PRO_5018126869" description="Ig-like domain-containing protein" evidence="2">
    <location>
        <begin position="30"/>
        <end position="201"/>
    </location>
</feature>
<dbReference type="InterPro" id="IPR036179">
    <property type="entry name" value="Ig-like_dom_sf"/>
</dbReference>
<name>A0A3P9DHQ4_9CICH</name>
<dbReference type="SUPFAM" id="SSF48726">
    <property type="entry name" value="Immunoglobulin"/>
    <property type="match status" value="1"/>
</dbReference>